<evidence type="ECO:0000313" key="3">
    <source>
        <dbReference type="Proteomes" id="UP000054928"/>
    </source>
</evidence>
<proteinExistence type="predicted"/>
<feature type="compositionally biased region" description="Polar residues" evidence="1">
    <location>
        <begin position="66"/>
        <end position="78"/>
    </location>
</feature>
<dbReference type="Proteomes" id="UP000054928">
    <property type="component" value="Unassembled WGS sequence"/>
</dbReference>
<dbReference type="RefSeq" id="XP_024583745.1">
    <property type="nucleotide sequence ID" value="XM_024718337.1"/>
</dbReference>
<sequence length="92" mass="10651">MLLIIPRSVVFEYQSREVSKNKSKDVIDVVDNHVDGMNAEDTDVNEDFRLPMRSRDELTPEWYNGPTHSVSTRGSSAPSRIEEEDEMIRPER</sequence>
<protein>
    <submittedName>
        <fullName evidence="2">Uncharacterized protein</fullName>
    </submittedName>
</protein>
<name>A0A0P1B0F6_PLAHL</name>
<reference evidence="3" key="1">
    <citation type="submission" date="2014-09" db="EMBL/GenBank/DDBJ databases">
        <authorList>
            <person name="Sharma Rahul"/>
            <person name="Thines Marco"/>
        </authorList>
    </citation>
    <scope>NUCLEOTIDE SEQUENCE [LARGE SCALE GENOMIC DNA]</scope>
</reference>
<organism evidence="2 3">
    <name type="scientific">Plasmopara halstedii</name>
    <name type="common">Downy mildew of sunflower</name>
    <dbReference type="NCBI Taxonomy" id="4781"/>
    <lineage>
        <taxon>Eukaryota</taxon>
        <taxon>Sar</taxon>
        <taxon>Stramenopiles</taxon>
        <taxon>Oomycota</taxon>
        <taxon>Peronosporomycetes</taxon>
        <taxon>Peronosporales</taxon>
        <taxon>Peronosporaceae</taxon>
        <taxon>Plasmopara</taxon>
    </lineage>
</organism>
<dbReference type="GeneID" id="36399311"/>
<feature type="region of interest" description="Disordered" evidence="1">
    <location>
        <begin position="57"/>
        <end position="92"/>
    </location>
</feature>
<accession>A0A0P1B0F6</accession>
<dbReference type="EMBL" id="CCYD01002532">
    <property type="protein sequence ID" value="CEG47376.1"/>
    <property type="molecule type" value="Genomic_DNA"/>
</dbReference>
<keyword evidence="3" id="KW-1185">Reference proteome</keyword>
<evidence type="ECO:0000256" key="1">
    <source>
        <dbReference type="SAM" id="MobiDB-lite"/>
    </source>
</evidence>
<evidence type="ECO:0000313" key="2">
    <source>
        <dbReference type="EMBL" id="CEG47376.1"/>
    </source>
</evidence>
<dbReference type="AlphaFoldDB" id="A0A0P1B0F6"/>